<dbReference type="Gene3D" id="3.90.25.10">
    <property type="entry name" value="UDP-galactose 4-epimerase, domain 1"/>
    <property type="match status" value="1"/>
</dbReference>
<dbReference type="InterPro" id="IPR036291">
    <property type="entry name" value="NAD(P)-bd_dom_sf"/>
</dbReference>
<protein>
    <submittedName>
        <fullName evidence="2">NAD(P)H-binding protein</fullName>
    </submittedName>
</protein>
<evidence type="ECO:0000313" key="2">
    <source>
        <dbReference type="EMBL" id="NDO78940.1"/>
    </source>
</evidence>
<dbReference type="InterPro" id="IPR051604">
    <property type="entry name" value="Ergot_Alk_Oxidoreductase"/>
</dbReference>
<dbReference type="PANTHER" id="PTHR43162">
    <property type="match status" value="1"/>
</dbReference>
<dbReference type="EMBL" id="WMHZ01000021">
    <property type="protein sequence ID" value="NDO78940.1"/>
    <property type="molecule type" value="Genomic_DNA"/>
</dbReference>
<organism evidence="2 3">
    <name type="scientific">Kocuria marina subsp. indica</name>
    <dbReference type="NCBI Taxonomy" id="1049583"/>
    <lineage>
        <taxon>Bacteria</taxon>
        <taxon>Bacillati</taxon>
        <taxon>Actinomycetota</taxon>
        <taxon>Actinomycetes</taxon>
        <taxon>Micrococcales</taxon>
        <taxon>Micrococcaceae</taxon>
        <taxon>Kocuria</taxon>
    </lineage>
</organism>
<proteinExistence type="predicted"/>
<dbReference type="Gene3D" id="3.40.50.720">
    <property type="entry name" value="NAD(P)-binding Rossmann-like Domain"/>
    <property type="match status" value="1"/>
</dbReference>
<dbReference type="PANTHER" id="PTHR43162:SF1">
    <property type="entry name" value="PRESTALK A DIFFERENTIATION PROTEIN A"/>
    <property type="match status" value="1"/>
</dbReference>
<comment type="caution">
    <text evidence="2">The sequence shown here is derived from an EMBL/GenBank/DDBJ whole genome shotgun (WGS) entry which is preliminary data.</text>
</comment>
<accession>A0A6N9R316</accession>
<dbReference type="InterPro" id="IPR016040">
    <property type="entry name" value="NAD(P)-bd_dom"/>
</dbReference>
<dbReference type="SUPFAM" id="SSF51735">
    <property type="entry name" value="NAD(P)-binding Rossmann-fold domains"/>
    <property type="match status" value="1"/>
</dbReference>
<evidence type="ECO:0000313" key="3">
    <source>
        <dbReference type="Proteomes" id="UP000471026"/>
    </source>
</evidence>
<dbReference type="Pfam" id="PF13460">
    <property type="entry name" value="NAD_binding_10"/>
    <property type="match status" value="1"/>
</dbReference>
<dbReference type="RefSeq" id="WP_162230240.1">
    <property type="nucleotide sequence ID" value="NZ_WMHZ01000021.1"/>
</dbReference>
<dbReference type="AlphaFoldDB" id="A0A6N9R316"/>
<feature type="domain" description="NAD(P)-binding" evidence="1">
    <location>
        <begin position="7"/>
        <end position="97"/>
    </location>
</feature>
<sequence length="277" mass="29909">MTVLVTGATGNVGQYLVGHLLDLGADVRCLTRDPSSASFPDTVDVVKGDLTDPSTLHAAFDGVEAVHLITFAGNDYTPIPNGEAIVQKLTDAGVRRATVLIGDTEQSPIETAVRDSALEWTGLVPVEFMANMLEWADGVRTGTIEECFVDMPSTVVHESDIAAVAAHVLVDGGHHGETLWITGPEALTVRERVDIIQDVTGQSIELMPLSAAAIQEQWRSYGFTDDDIEYMTLMKTNPPEAATVPHGTIRTVTGRDPLTFRDWVLEHKAEFSNQQGA</sequence>
<name>A0A6N9R316_9MICC</name>
<evidence type="ECO:0000259" key="1">
    <source>
        <dbReference type="Pfam" id="PF13460"/>
    </source>
</evidence>
<gene>
    <name evidence="2" type="ORF">GKZ75_12075</name>
</gene>
<dbReference type="Proteomes" id="UP000471026">
    <property type="component" value="Unassembled WGS sequence"/>
</dbReference>
<reference evidence="2 3" key="1">
    <citation type="submission" date="2019-11" db="EMBL/GenBank/DDBJ databases">
        <title>Draft genome sequence of Kocuria indica DP-K7, a methyl red degrading Actinobacterium.</title>
        <authorList>
            <person name="Kumaran S."/>
            <person name="Tischler D."/>
            <person name="Ngo A.C.R."/>
            <person name="Schultes F."/>
        </authorList>
    </citation>
    <scope>NUCLEOTIDE SEQUENCE [LARGE SCALE GENOMIC DNA]</scope>
    <source>
        <strain evidence="2 3">DP-K7</strain>
    </source>
</reference>